<feature type="region of interest" description="Disordered" evidence="1">
    <location>
        <begin position="1"/>
        <end position="21"/>
    </location>
</feature>
<feature type="transmembrane region" description="Helical" evidence="2">
    <location>
        <begin position="104"/>
        <end position="126"/>
    </location>
</feature>
<evidence type="ECO:0000256" key="1">
    <source>
        <dbReference type="SAM" id="MobiDB-lite"/>
    </source>
</evidence>
<feature type="compositionally biased region" description="Polar residues" evidence="1">
    <location>
        <begin position="1"/>
        <end position="10"/>
    </location>
</feature>
<dbReference type="RefSeq" id="WP_274456141.1">
    <property type="nucleotide sequence ID" value="NZ_CP067097.1"/>
</dbReference>
<protein>
    <recommendedName>
        <fullName evidence="5">Integron gene cassette protein</fullName>
    </recommendedName>
</protein>
<keyword evidence="2" id="KW-0812">Transmembrane</keyword>
<reference evidence="3 4" key="1">
    <citation type="submission" date="2023-07" db="EMBL/GenBank/DDBJ databases">
        <title>Genomic Encyclopedia of Type Strains, Phase IV (KMG-IV): sequencing the most valuable type-strain genomes for metagenomic binning, comparative biology and taxonomic classification.</title>
        <authorList>
            <person name="Goeker M."/>
        </authorList>
    </citation>
    <scope>NUCLEOTIDE SEQUENCE [LARGE SCALE GENOMIC DNA]</scope>
    <source>
        <strain evidence="3 4">DSM 4006</strain>
    </source>
</reference>
<organism evidence="3 4">
    <name type="scientific">Alicyclobacillus cycloheptanicus</name>
    <dbReference type="NCBI Taxonomy" id="1457"/>
    <lineage>
        <taxon>Bacteria</taxon>
        <taxon>Bacillati</taxon>
        <taxon>Bacillota</taxon>
        <taxon>Bacilli</taxon>
        <taxon>Bacillales</taxon>
        <taxon>Alicyclobacillaceae</taxon>
        <taxon>Alicyclobacillus</taxon>
    </lineage>
</organism>
<feature type="transmembrane region" description="Helical" evidence="2">
    <location>
        <begin position="77"/>
        <end position="97"/>
    </location>
</feature>
<keyword evidence="2" id="KW-1133">Transmembrane helix</keyword>
<feature type="compositionally biased region" description="Basic and acidic residues" evidence="1">
    <location>
        <begin position="11"/>
        <end position="21"/>
    </location>
</feature>
<sequence length="130" mass="14501">MQGTKGTPHTQQRDSGKSQKARVIDMRAWKARKRSLEFRRRAWRVDTLFWVTAVTTGVAAVFAAASCVPFAGQINSIILCWFFAVIACALGSLLYVFRHRLARPILGINVICMAMSFVAAVVKVILMSRL</sequence>
<keyword evidence="4" id="KW-1185">Reference proteome</keyword>
<evidence type="ECO:0008006" key="5">
    <source>
        <dbReference type="Google" id="ProtNLM"/>
    </source>
</evidence>
<evidence type="ECO:0000313" key="4">
    <source>
        <dbReference type="Proteomes" id="UP001232973"/>
    </source>
</evidence>
<evidence type="ECO:0000256" key="2">
    <source>
        <dbReference type="SAM" id="Phobius"/>
    </source>
</evidence>
<name>A0ABT9XJW9_9BACL</name>
<proteinExistence type="predicted"/>
<comment type="caution">
    <text evidence="3">The sequence shown here is derived from an EMBL/GenBank/DDBJ whole genome shotgun (WGS) entry which is preliminary data.</text>
</comment>
<evidence type="ECO:0000313" key="3">
    <source>
        <dbReference type="EMBL" id="MDQ0190573.1"/>
    </source>
</evidence>
<accession>A0ABT9XJW9</accession>
<feature type="transmembrane region" description="Helical" evidence="2">
    <location>
        <begin position="48"/>
        <end position="71"/>
    </location>
</feature>
<dbReference type="Proteomes" id="UP001232973">
    <property type="component" value="Unassembled WGS sequence"/>
</dbReference>
<dbReference type="EMBL" id="JAUSTP010000020">
    <property type="protein sequence ID" value="MDQ0190573.1"/>
    <property type="molecule type" value="Genomic_DNA"/>
</dbReference>
<keyword evidence="2" id="KW-0472">Membrane</keyword>
<gene>
    <name evidence="3" type="ORF">J2S03_002440</name>
</gene>